<dbReference type="EMBL" id="CP059735">
    <property type="protein sequence ID" value="WDD99930.1"/>
    <property type="molecule type" value="Genomic_DNA"/>
</dbReference>
<dbReference type="Gene3D" id="2.40.170.20">
    <property type="entry name" value="TonB-dependent receptor, beta-barrel domain"/>
    <property type="match status" value="1"/>
</dbReference>
<dbReference type="GO" id="GO:0009279">
    <property type="term" value="C:cell outer membrane"/>
    <property type="evidence" value="ECO:0007669"/>
    <property type="project" value="UniProtKB-SubCell"/>
</dbReference>
<comment type="similarity">
    <text evidence="11 12">Belongs to the TonB-dependent receptor family.</text>
</comment>
<dbReference type="PROSITE" id="PS52016">
    <property type="entry name" value="TONB_DEPENDENT_REC_3"/>
    <property type="match status" value="1"/>
</dbReference>
<evidence type="ECO:0000256" key="2">
    <source>
        <dbReference type="ARBA" id="ARBA00022448"/>
    </source>
</evidence>
<evidence type="ECO:0000256" key="5">
    <source>
        <dbReference type="ARBA" id="ARBA00022692"/>
    </source>
</evidence>
<evidence type="ECO:0000256" key="13">
    <source>
        <dbReference type="SAM" id="SignalP"/>
    </source>
</evidence>
<keyword evidence="10 11" id="KW-0998">Cell outer membrane</keyword>
<keyword evidence="13" id="KW-0732">Signal</keyword>
<evidence type="ECO:0000259" key="15">
    <source>
        <dbReference type="Pfam" id="PF07715"/>
    </source>
</evidence>
<dbReference type="Pfam" id="PF07715">
    <property type="entry name" value="Plug"/>
    <property type="match status" value="1"/>
</dbReference>
<dbReference type="GO" id="GO:0006826">
    <property type="term" value="P:iron ion transport"/>
    <property type="evidence" value="ECO:0007669"/>
    <property type="project" value="UniProtKB-KW"/>
</dbReference>
<evidence type="ECO:0000256" key="6">
    <source>
        <dbReference type="ARBA" id="ARBA00023004"/>
    </source>
</evidence>
<evidence type="ECO:0000256" key="12">
    <source>
        <dbReference type="RuleBase" id="RU003357"/>
    </source>
</evidence>
<dbReference type="InterPro" id="IPR039426">
    <property type="entry name" value="TonB-dep_rcpt-like"/>
</dbReference>
<keyword evidence="16" id="KW-0675">Receptor</keyword>
<dbReference type="PANTHER" id="PTHR32552:SF81">
    <property type="entry name" value="TONB-DEPENDENT OUTER MEMBRANE RECEPTOR"/>
    <property type="match status" value="1"/>
</dbReference>
<proteinExistence type="inferred from homology"/>
<evidence type="ECO:0000313" key="16">
    <source>
        <dbReference type="EMBL" id="WDD99930.1"/>
    </source>
</evidence>
<evidence type="ECO:0000259" key="14">
    <source>
        <dbReference type="Pfam" id="PF00593"/>
    </source>
</evidence>
<evidence type="ECO:0000256" key="1">
    <source>
        <dbReference type="ARBA" id="ARBA00004571"/>
    </source>
</evidence>
<evidence type="ECO:0000256" key="3">
    <source>
        <dbReference type="ARBA" id="ARBA00022452"/>
    </source>
</evidence>
<evidence type="ECO:0000256" key="8">
    <source>
        <dbReference type="ARBA" id="ARBA00023077"/>
    </source>
</evidence>
<dbReference type="InterPro" id="IPR036942">
    <property type="entry name" value="Beta-barrel_TonB_sf"/>
</dbReference>
<evidence type="ECO:0000256" key="4">
    <source>
        <dbReference type="ARBA" id="ARBA00022496"/>
    </source>
</evidence>
<reference evidence="16 17" key="1">
    <citation type="journal article" date="2015" name="Genome Announc.">
        <title>Draft Genome Sequences of Marine Isolates of Thalassomonas viridans and Thalassomonas actiniarum.</title>
        <authorList>
            <person name="Olonade I."/>
            <person name="van Zyl L.J."/>
            <person name="Trindade M."/>
        </authorList>
    </citation>
    <scope>NUCLEOTIDE SEQUENCE [LARGE SCALE GENOMIC DNA]</scope>
    <source>
        <strain evidence="16 17">A5K-106</strain>
    </source>
</reference>
<feature type="signal peptide" evidence="13">
    <location>
        <begin position="1"/>
        <end position="37"/>
    </location>
</feature>
<dbReference type="InterPro" id="IPR000531">
    <property type="entry name" value="Beta-barrel_TonB"/>
</dbReference>
<keyword evidence="17" id="KW-1185">Reference proteome</keyword>
<evidence type="ECO:0000313" key="17">
    <source>
        <dbReference type="Proteomes" id="UP000032568"/>
    </source>
</evidence>
<keyword evidence="9 11" id="KW-0472">Membrane</keyword>
<dbReference type="SUPFAM" id="SSF56935">
    <property type="entry name" value="Porins"/>
    <property type="match status" value="1"/>
</dbReference>
<dbReference type="Pfam" id="PF00593">
    <property type="entry name" value="TonB_dep_Rec_b-barrel"/>
    <property type="match status" value="1"/>
</dbReference>
<evidence type="ECO:0000256" key="7">
    <source>
        <dbReference type="ARBA" id="ARBA00023065"/>
    </source>
</evidence>
<reference evidence="16 17" key="2">
    <citation type="journal article" date="2022" name="Mar. Drugs">
        <title>Bioassay-Guided Fractionation Leads to the Detection of Cholic Acid Generated by the Rare Thalassomonas sp.</title>
        <authorList>
            <person name="Pheiffer F."/>
            <person name="Schneider Y.K."/>
            <person name="Hansen E.H."/>
            <person name="Andersen J.H."/>
            <person name="Isaksson J."/>
            <person name="Busche T."/>
            <person name="R C."/>
            <person name="Kalinowski J."/>
            <person name="Zyl L.V."/>
            <person name="Trindade M."/>
        </authorList>
    </citation>
    <scope>NUCLEOTIDE SEQUENCE [LARGE SCALE GENOMIC DNA]</scope>
    <source>
        <strain evidence="16 17">A5K-106</strain>
    </source>
</reference>
<dbReference type="InterPro" id="IPR012910">
    <property type="entry name" value="Plug_dom"/>
</dbReference>
<name>A0AAE9YRW1_9GAMM</name>
<keyword evidence="3 11" id="KW-1134">Transmembrane beta strand</keyword>
<comment type="subcellular location">
    <subcellularLocation>
        <location evidence="1 11">Cell outer membrane</location>
        <topology evidence="1 11">Multi-pass membrane protein</topology>
    </subcellularLocation>
</comment>
<feature type="domain" description="TonB-dependent receptor plug" evidence="15">
    <location>
        <begin position="62"/>
        <end position="170"/>
    </location>
</feature>
<evidence type="ECO:0000256" key="11">
    <source>
        <dbReference type="PROSITE-ProRule" id="PRU01360"/>
    </source>
</evidence>
<accession>A0AAE9YRW1</accession>
<feature type="domain" description="TonB-dependent receptor-like beta-barrel" evidence="14">
    <location>
        <begin position="271"/>
        <end position="778"/>
    </location>
</feature>
<dbReference type="KEGG" id="tact:SG35_004515"/>
<gene>
    <name evidence="16" type="ORF">SG35_004515</name>
</gene>
<keyword evidence="2 11" id="KW-0813">Transport</keyword>
<keyword evidence="5 11" id="KW-0812">Transmembrane</keyword>
<dbReference type="PANTHER" id="PTHR32552">
    <property type="entry name" value="FERRICHROME IRON RECEPTOR-RELATED"/>
    <property type="match status" value="1"/>
</dbReference>
<dbReference type="RefSeq" id="WP_053042892.1">
    <property type="nucleotide sequence ID" value="NZ_CP059735.1"/>
</dbReference>
<evidence type="ECO:0000256" key="9">
    <source>
        <dbReference type="ARBA" id="ARBA00023136"/>
    </source>
</evidence>
<dbReference type="Proteomes" id="UP000032568">
    <property type="component" value="Chromosome"/>
</dbReference>
<feature type="chain" id="PRO_5042178952" evidence="13">
    <location>
        <begin position="38"/>
        <end position="815"/>
    </location>
</feature>
<dbReference type="AlphaFoldDB" id="A0AAE9YRW1"/>
<protein>
    <submittedName>
        <fullName evidence="16">TonB-dependent receptor</fullName>
    </submittedName>
</protein>
<keyword evidence="7" id="KW-0406">Ion transport</keyword>
<evidence type="ECO:0000256" key="10">
    <source>
        <dbReference type="ARBA" id="ARBA00023237"/>
    </source>
</evidence>
<keyword evidence="6" id="KW-0408">Iron</keyword>
<keyword evidence="4" id="KW-0410">Iron transport</keyword>
<keyword evidence="8 12" id="KW-0798">TonB box</keyword>
<sequence length="815" mass="89551">MSKHSTSQAFNKKSFLSKAIRCALITGVCTTPALVHAAEAETDQAREIEVIQVTAERRVGNLQTTPIAVTAMSQEALTEHNIADVTDLTGYVPSLVVSGQEDQSDIKVYIRGVGTNNPTETGDQGVGVYVDGVYAARAQGALALMYDLEGIQVLRGPQGTLFGRNNTGGALLLETKKPGDEFEGDFQMTFGNYNRQQISGGVTIPVTDNLSFRLAGYLDRDDGWVNAIDTDPRGSEHNYSGLEIGRVADTNTKLNNTDVRSARLTGLWNISEDLTWTASFETFSDQGNHGILLNPVLVEQDNFDAFIDSPVSLDLTSDVWRSTLSYDITDGINVEYIVGHSQLDRHQVVDQDAGVISRFQEGRTEYQYSDATSHELKIQNTDNGPLSWTTGLYYFEEETNIRFDFDGQGSWLQGGNTFIQPARGAESKAAFLQLGYQLTDELTLTAGVRYTDDLKYDRGGRNIQDCNNEFIRPTLGGSQLSVFEDFLNNSTGMEGADGLDDYTGLERTRNQCAATLRNDIEDESSKTTYLLRADYQMKDHLIYASVGTGYRAGVIQDGGESTKPENSTSYEIGSKSDINTEYGDVRINLAAFFIDYEDLIRSGFDEDKNQIVNSNVAAAEIKGVEAEITWLFGDGGRLDFAGSYLDASYTDYISDNGGDNPGNELITEGPQAGLYDLSGNTLPQSPELQFSANLSWAFSTDHGDYIPRLNVRYVDDIYFTDQNQVSSAINNTINDVQQTGTYFGDDAAGQEAHTKMNLGMKFYPAEGDWSLDFYVNNVTDKMTRSSVSFDNGTAAGNPGRYAAPRTFGVRFNTSF</sequence>
<organism evidence="16 17">
    <name type="scientific">Thalassomonas actiniarum</name>
    <dbReference type="NCBI Taxonomy" id="485447"/>
    <lineage>
        <taxon>Bacteria</taxon>
        <taxon>Pseudomonadati</taxon>
        <taxon>Pseudomonadota</taxon>
        <taxon>Gammaproteobacteria</taxon>
        <taxon>Alteromonadales</taxon>
        <taxon>Colwelliaceae</taxon>
        <taxon>Thalassomonas</taxon>
    </lineage>
</organism>